<proteinExistence type="predicted"/>
<reference evidence="1 2" key="1">
    <citation type="journal article" date="2014" name="Agronomy (Basel)">
        <title>A Draft Genome Sequence for Ensete ventricosum, the Drought-Tolerant Tree Against Hunger.</title>
        <authorList>
            <person name="Harrison J."/>
            <person name="Moore K.A."/>
            <person name="Paszkiewicz K."/>
            <person name="Jones T."/>
            <person name="Grant M."/>
            <person name="Ambacheew D."/>
            <person name="Muzemil S."/>
            <person name="Studholme D.J."/>
        </authorList>
    </citation>
    <scope>NUCLEOTIDE SEQUENCE [LARGE SCALE GENOMIC DNA]</scope>
</reference>
<accession>A0A427ACJ2</accession>
<sequence>MGCCRCFAAAREKKRRQGRYHYNGYHLWGFSRTHGTAGFGFGVVAVEEAKEREEKPTQVAAKKWTAERLSSATTALG</sequence>
<name>A0A427ACJ2_ENSVE</name>
<evidence type="ECO:0000313" key="1">
    <source>
        <dbReference type="EMBL" id="RRT73861.1"/>
    </source>
</evidence>
<organism evidence="1 2">
    <name type="scientific">Ensete ventricosum</name>
    <name type="common">Abyssinian banana</name>
    <name type="synonym">Musa ensete</name>
    <dbReference type="NCBI Taxonomy" id="4639"/>
    <lineage>
        <taxon>Eukaryota</taxon>
        <taxon>Viridiplantae</taxon>
        <taxon>Streptophyta</taxon>
        <taxon>Embryophyta</taxon>
        <taxon>Tracheophyta</taxon>
        <taxon>Spermatophyta</taxon>
        <taxon>Magnoliopsida</taxon>
        <taxon>Liliopsida</taxon>
        <taxon>Zingiberales</taxon>
        <taxon>Musaceae</taxon>
        <taxon>Ensete</taxon>
    </lineage>
</organism>
<dbReference type="EMBL" id="AMZH03002958">
    <property type="protein sequence ID" value="RRT73861.1"/>
    <property type="molecule type" value="Genomic_DNA"/>
</dbReference>
<gene>
    <name evidence="1" type="ORF">B296_00032946</name>
</gene>
<protein>
    <submittedName>
        <fullName evidence="1">Uncharacterized protein</fullName>
    </submittedName>
</protein>
<comment type="caution">
    <text evidence="1">The sequence shown here is derived from an EMBL/GenBank/DDBJ whole genome shotgun (WGS) entry which is preliminary data.</text>
</comment>
<evidence type="ECO:0000313" key="2">
    <source>
        <dbReference type="Proteomes" id="UP000287651"/>
    </source>
</evidence>
<dbReference type="AlphaFoldDB" id="A0A427ACJ2"/>
<dbReference type="Proteomes" id="UP000287651">
    <property type="component" value="Unassembled WGS sequence"/>
</dbReference>